<dbReference type="SMART" id="SM00892">
    <property type="entry name" value="Endonuclease_NS"/>
    <property type="match status" value="1"/>
</dbReference>
<dbReference type="Gene3D" id="3.40.570.10">
    <property type="entry name" value="Extracellular Endonuclease, subunit A"/>
    <property type="match status" value="1"/>
</dbReference>
<feature type="domain" description="ENPP1-3/EXOG-like endonuclease/phosphodiesterase" evidence="2">
    <location>
        <begin position="71"/>
        <end position="280"/>
    </location>
</feature>
<dbReference type="SMART" id="SM00477">
    <property type="entry name" value="NUC"/>
    <property type="match status" value="1"/>
</dbReference>
<reference evidence="4 5" key="1">
    <citation type="submission" date="2020-09" db="EMBL/GenBank/DDBJ databases">
        <title>Genome sequencing and assembly of Pontibacter sp.</title>
        <authorList>
            <person name="Chhetri G."/>
        </authorList>
    </citation>
    <scope>NUCLEOTIDE SEQUENCE [LARGE SCALE GENOMIC DNA]</scope>
    <source>
        <strain evidence="4 5">JH31</strain>
    </source>
</reference>
<accession>A0ABR7XD31</accession>
<sequence length="295" mass="32338">MFKQFHRLLSLSLLGWMLVSCSQEDFTPKSSEQDLGRIDSIANATATKDDNRAMGNPSGANTSYSNYLIDKPQYSMSYNSYRGTPNWVSWHLSSAWLGSTPRQDDFRADNSLPSAFYKVQTTDYTGSGFDRGHNAPSADRTLTVTDNSATFLMSNMIPQAPTNNQQTWANLENYCRTLVSQGNELYIIMGQYGKGGTGSNGYKETLASGKITVPNRIWKVIVVLPVGTSDVSRVTTSTRVIAIDTPNSTSISTSWGTYRTTVDAIEAKTGYNILSNVPASIQDVIEARIDNGPTS</sequence>
<dbReference type="CDD" id="cd00091">
    <property type="entry name" value="NUC"/>
    <property type="match status" value="1"/>
</dbReference>
<evidence type="ECO:0000259" key="3">
    <source>
        <dbReference type="SMART" id="SM00892"/>
    </source>
</evidence>
<evidence type="ECO:0000313" key="4">
    <source>
        <dbReference type="EMBL" id="MBD1396204.1"/>
    </source>
</evidence>
<dbReference type="EMBL" id="JACXAJ010000001">
    <property type="protein sequence ID" value="MBD1396204.1"/>
    <property type="molecule type" value="Genomic_DNA"/>
</dbReference>
<keyword evidence="1" id="KW-0732">Signal</keyword>
<dbReference type="GO" id="GO:0004519">
    <property type="term" value="F:endonuclease activity"/>
    <property type="evidence" value="ECO:0007669"/>
    <property type="project" value="UniProtKB-KW"/>
</dbReference>
<dbReference type="PANTHER" id="PTHR13966:SF5">
    <property type="entry name" value="ENDONUCLEASE G, MITOCHONDRIAL"/>
    <property type="match status" value="1"/>
</dbReference>
<dbReference type="InterPro" id="IPR001604">
    <property type="entry name" value="Endo_G_ENPP1-like_dom"/>
</dbReference>
<keyword evidence="4" id="KW-0255">Endonuclease</keyword>
<feature type="chain" id="PRO_5045361161" evidence="1">
    <location>
        <begin position="23"/>
        <end position="295"/>
    </location>
</feature>
<keyword evidence="4" id="KW-0540">Nuclease</keyword>
<dbReference type="InterPro" id="IPR020821">
    <property type="entry name" value="ENPP1-3/EXOG-like_nuc-like"/>
</dbReference>
<protein>
    <submittedName>
        <fullName evidence="4">DNA/RNA non-specific endonuclease</fullName>
    </submittedName>
</protein>
<organism evidence="4 5">
    <name type="scientific">Pontibacter aquaedesilientis</name>
    <dbReference type="NCBI Taxonomy" id="2766980"/>
    <lineage>
        <taxon>Bacteria</taxon>
        <taxon>Pseudomonadati</taxon>
        <taxon>Bacteroidota</taxon>
        <taxon>Cytophagia</taxon>
        <taxon>Cytophagales</taxon>
        <taxon>Hymenobacteraceae</taxon>
        <taxon>Pontibacter</taxon>
    </lineage>
</organism>
<dbReference type="InterPro" id="IPR044925">
    <property type="entry name" value="His-Me_finger_sf"/>
</dbReference>
<keyword evidence="4" id="KW-0378">Hydrolase</keyword>
<dbReference type="Proteomes" id="UP000625551">
    <property type="component" value="Unassembled WGS sequence"/>
</dbReference>
<gene>
    <name evidence="4" type="ORF">H9Q13_03420</name>
</gene>
<feature type="domain" description="DNA/RNA non-specific endonuclease/pyrophosphatase/phosphodiesterase" evidence="3">
    <location>
        <begin position="70"/>
        <end position="280"/>
    </location>
</feature>
<dbReference type="InterPro" id="IPR044929">
    <property type="entry name" value="DNA/RNA_non-sp_Endonuclease_sf"/>
</dbReference>
<dbReference type="InterPro" id="IPR040255">
    <property type="entry name" value="Non-specific_endonuclease"/>
</dbReference>
<dbReference type="Pfam" id="PF01223">
    <property type="entry name" value="Endonuclease_NS"/>
    <property type="match status" value="1"/>
</dbReference>
<feature type="signal peptide" evidence="1">
    <location>
        <begin position="1"/>
        <end position="22"/>
    </location>
</feature>
<name>A0ABR7XD31_9BACT</name>
<keyword evidence="5" id="KW-1185">Reference proteome</keyword>
<dbReference type="PROSITE" id="PS51257">
    <property type="entry name" value="PROKAR_LIPOPROTEIN"/>
    <property type="match status" value="1"/>
</dbReference>
<evidence type="ECO:0000313" key="5">
    <source>
        <dbReference type="Proteomes" id="UP000625551"/>
    </source>
</evidence>
<dbReference type="PANTHER" id="PTHR13966">
    <property type="entry name" value="ENDONUCLEASE RELATED"/>
    <property type="match status" value="1"/>
</dbReference>
<evidence type="ECO:0000259" key="2">
    <source>
        <dbReference type="SMART" id="SM00477"/>
    </source>
</evidence>
<evidence type="ECO:0000256" key="1">
    <source>
        <dbReference type="SAM" id="SignalP"/>
    </source>
</evidence>
<comment type="caution">
    <text evidence="4">The sequence shown here is derived from an EMBL/GenBank/DDBJ whole genome shotgun (WGS) entry which is preliminary data.</text>
</comment>
<dbReference type="RefSeq" id="WP_191182329.1">
    <property type="nucleotide sequence ID" value="NZ_JACXAJ010000001.1"/>
</dbReference>
<proteinExistence type="predicted"/>
<dbReference type="SUPFAM" id="SSF54060">
    <property type="entry name" value="His-Me finger endonucleases"/>
    <property type="match status" value="1"/>
</dbReference>